<proteinExistence type="predicted"/>
<feature type="region of interest" description="Disordered" evidence="1">
    <location>
        <begin position="39"/>
        <end position="73"/>
    </location>
</feature>
<organism evidence="2 3">
    <name type="scientific">Rickenella mellea</name>
    <dbReference type="NCBI Taxonomy" id="50990"/>
    <lineage>
        <taxon>Eukaryota</taxon>
        <taxon>Fungi</taxon>
        <taxon>Dikarya</taxon>
        <taxon>Basidiomycota</taxon>
        <taxon>Agaricomycotina</taxon>
        <taxon>Agaricomycetes</taxon>
        <taxon>Hymenochaetales</taxon>
        <taxon>Rickenellaceae</taxon>
        <taxon>Rickenella</taxon>
    </lineage>
</organism>
<gene>
    <name evidence="2" type="ORF">BD410DRAFT_685603</name>
</gene>
<sequence>YLVDRGANVDIRNIEGVSPAEYLLEDFPEISSYLESIAPTTTPTTTTQLNGANGAEPPSIQHASMQDSQNAASEELTSTLMALAQDILQRAEAEGKDAEPELRDLVERTVFEGVLRGYDMTEAE</sequence>
<dbReference type="STRING" id="50990.A0A4Y7PCW5"/>
<keyword evidence="3" id="KW-1185">Reference proteome</keyword>
<dbReference type="Proteomes" id="UP000294933">
    <property type="component" value="Unassembled WGS sequence"/>
</dbReference>
<reference evidence="2 3" key="1">
    <citation type="submission" date="2018-06" db="EMBL/GenBank/DDBJ databases">
        <title>A transcriptomic atlas of mushroom development highlights an independent origin of complex multicellularity.</title>
        <authorList>
            <consortium name="DOE Joint Genome Institute"/>
            <person name="Krizsan K."/>
            <person name="Almasi E."/>
            <person name="Merenyi Z."/>
            <person name="Sahu N."/>
            <person name="Viragh M."/>
            <person name="Koszo T."/>
            <person name="Mondo S."/>
            <person name="Kiss B."/>
            <person name="Balint B."/>
            <person name="Kues U."/>
            <person name="Barry K."/>
            <person name="Hegedus J.C."/>
            <person name="Henrissat B."/>
            <person name="Johnson J."/>
            <person name="Lipzen A."/>
            <person name="Ohm R."/>
            <person name="Nagy I."/>
            <person name="Pangilinan J."/>
            <person name="Yan J."/>
            <person name="Xiong Y."/>
            <person name="Grigoriev I.V."/>
            <person name="Hibbett D.S."/>
            <person name="Nagy L.G."/>
        </authorList>
    </citation>
    <scope>NUCLEOTIDE SEQUENCE [LARGE SCALE GENOMIC DNA]</scope>
    <source>
        <strain evidence="2 3">SZMC22713</strain>
    </source>
</reference>
<evidence type="ECO:0000256" key="1">
    <source>
        <dbReference type="SAM" id="MobiDB-lite"/>
    </source>
</evidence>
<dbReference type="OrthoDB" id="19174at2759"/>
<feature type="non-terminal residue" evidence="2">
    <location>
        <position position="1"/>
    </location>
</feature>
<protein>
    <submittedName>
        <fullName evidence="2">Uncharacterized protein</fullName>
    </submittedName>
</protein>
<accession>A0A4Y7PCW5</accession>
<evidence type="ECO:0000313" key="3">
    <source>
        <dbReference type="Proteomes" id="UP000294933"/>
    </source>
</evidence>
<dbReference type="VEuPathDB" id="FungiDB:BD410DRAFT_685603"/>
<feature type="compositionally biased region" description="Polar residues" evidence="1">
    <location>
        <begin position="61"/>
        <end position="73"/>
    </location>
</feature>
<evidence type="ECO:0000313" key="2">
    <source>
        <dbReference type="EMBL" id="TDL13114.1"/>
    </source>
</evidence>
<dbReference type="AlphaFoldDB" id="A0A4Y7PCW5"/>
<name>A0A4Y7PCW5_9AGAM</name>
<dbReference type="EMBL" id="ML170990">
    <property type="protein sequence ID" value="TDL13114.1"/>
    <property type="molecule type" value="Genomic_DNA"/>
</dbReference>
<feature type="non-terminal residue" evidence="2">
    <location>
        <position position="124"/>
    </location>
</feature>